<evidence type="ECO:0000313" key="3">
    <source>
        <dbReference type="EMBL" id="BAK08304.1"/>
    </source>
</evidence>
<protein>
    <submittedName>
        <fullName evidence="2">Predicted protein</fullName>
    </submittedName>
</protein>
<proteinExistence type="evidence at transcript level"/>
<feature type="region of interest" description="Disordered" evidence="1">
    <location>
        <begin position="1"/>
        <end position="92"/>
    </location>
</feature>
<feature type="compositionally biased region" description="Low complexity" evidence="1">
    <location>
        <begin position="39"/>
        <end position="51"/>
    </location>
</feature>
<feature type="compositionally biased region" description="Basic and acidic residues" evidence="1">
    <location>
        <begin position="13"/>
        <end position="29"/>
    </location>
</feature>
<organism evidence="2">
    <name type="scientific">Hordeum vulgare subsp. vulgare</name>
    <name type="common">Domesticated barley</name>
    <dbReference type="NCBI Taxonomy" id="112509"/>
    <lineage>
        <taxon>Eukaryota</taxon>
        <taxon>Viridiplantae</taxon>
        <taxon>Streptophyta</taxon>
        <taxon>Embryophyta</taxon>
        <taxon>Tracheophyta</taxon>
        <taxon>Spermatophyta</taxon>
        <taxon>Magnoliopsida</taxon>
        <taxon>Liliopsida</taxon>
        <taxon>Poales</taxon>
        <taxon>Poaceae</taxon>
        <taxon>BOP clade</taxon>
        <taxon>Pooideae</taxon>
        <taxon>Triticodae</taxon>
        <taxon>Triticeae</taxon>
        <taxon>Hordeinae</taxon>
        <taxon>Hordeum</taxon>
    </lineage>
</organism>
<sequence>MRGVGAGAAAVHAPDRDPGGLRRAGRADGPRGGGGRRGGAAARADGAAQGGVLRVLRPGADAQGPRPHPHARLRPPHDRLHRELAPPRPCRSAPVSLVADGARPGCTDAWMLDACMQHAPLLGLLQFVE</sequence>
<accession>F2E851</accession>
<evidence type="ECO:0000256" key="1">
    <source>
        <dbReference type="SAM" id="MobiDB-lite"/>
    </source>
</evidence>
<dbReference type="EMBL" id="AK372325">
    <property type="protein sequence ID" value="BAK03523.1"/>
    <property type="molecule type" value="mRNA"/>
</dbReference>
<evidence type="ECO:0000313" key="2">
    <source>
        <dbReference type="EMBL" id="BAK03523.1"/>
    </source>
</evidence>
<name>F2E851_HORVV</name>
<reference evidence="2" key="1">
    <citation type="journal article" date="2011" name="Plant Physiol.">
        <title>Comprehensive sequence analysis of 24,783 barley full-length cDNAs derived from 12 clone libraries.</title>
        <authorList>
            <person name="Matsumoto T."/>
            <person name="Tanaka T."/>
            <person name="Sakai H."/>
            <person name="Amano N."/>
            <person name="Kanamori H."/>
            <person name="Kurita K."/>
            <person name="Kikuta A."/>
            <person name="Kamiya K."/>
            <person name="Yamamoto M."/>
            <person name="Ikawa H."/>
            <person name="Fujii N."/>
            <person name="Hori K."/>
            <person name="Itoh T."/>
            <person name="Sato K."/>
        </authorList>
    </citation>
    <scope>NUCLEOTIDE SEQUENCE</scope>
    <source>
        <tissue evidence="3">Seed</tissue>
    </source>
</reference>
<dbReference type="AlphaFoldDB" id="F2E851"/>
<feature type="compositionally biased region" description="Basic and acidic residues" evidence="1">
    <location>
        <begin position="75"/>
        <end position="85"/>
    </location>
</feature>
<dbReference type="EMBL" id="AK377110">
    <property type="protein sequence ID" value="BAK08304.1"/>
    <property type="molecule type" value="mRNA"/>
</dbReference>